<dbReference type="InterPro" id="IPR036390">
    <property type="entry name" value="WH_DNA-bd_sf"/>
</dbReference>
<dbReference type="SUPFAM" id="SSF46785">
    <property type="entry name" value="Winged helix' DNA-binding domain"/>
    <property type="match status" value="1"/>
</dbReference>
<evidence type="ECO:0008006" key="4">
    <source>
        <dbReference type="Google" id="ProtNLM"/>
    </source>
</evidence>
<keyword evidence="2" id="KW-0614">Plasmid</keyword>
<evidence type="ECO:0000256" key="1">
    <source>
        <dbReference type="SAM" id="MobiDB-lite"/>
    </source>
</evidence>
<dbReference type="Pfam" id="PF13730">
    <property type="entry name" value="HTH_36"/>
    <property type="match status" value="1"/>
</dbReference>
<name>F8EWK9_ZYMMT</name>
<accession>F8EWK9</accession>
<sequence length="562" mass="63181">MTASSASVTTPASSLSFEDNPFVDRLGRFKRGTYRAMLVQTGMSYAHAKALAEQAAEAYKQVRAQAKEGVSDENTKPSEIQALLAKSDIPASKITVDTEAHSVTLSEARLAPVEPFDAYKFMRELQDSGVDGATAERLANKTYHERKQAAENPFSEVEYCQQLIAQGVSEIDAADIARKTAEARFRDPLERSGIRLRARRKAMRDPVHRDSYEVGEREHLVWKPVNPQEIGAYLEAVDQYSVQTKSLGPLAVRILKIMFRLVDYKTGRLDPSIEFLCERVGCARATIIRALKDMRDCGFIRWIRRSVKLDTEGAGPRRKQVSNAYGFLSPASWPEIARETFNRVMRRKKPPVPDDTAYRIAEDQAATEAMVESLPTEAWVDEIFARQRSQRPASQADKEEKPSELAETLKRLGAAIEKEEQSEGDKHASETALNEDKAPSQKPSNETTKTPQIRTNEREFNSDTLSRYSYLSYNSSPHSKTTNDQAERRTPATAGAPQRYPKTKPKKPDNNTDLTTLSARGYRPEQISTILNHRQKRKQAGLMTLSLENIADLLIKTKQMKP</sequence>
<dbReference type="PATRIC" id="fig|579138.3.peg.1895"/>
<geneLocation type="plasmid" evidence="2 3">
    <name>pZYMOP02</name>
</geneLocation>
<feature type="compositionally biased region" description="Basic and acidic residues" evidence="1">
    <location>
        <begin position="417"/>
        <end position="439"/>
    </location>
</feature>
<reference evidence="2 3" key="1">
    <citation type="journal article" date="2011" name="J. Bacteriol.">
        <title>Genome sequence of the ethanol-producing Zymomonas mobilis subsp. pomaceae lectotype strain ATCC 29192.</title>
        <authorList>
            <person name="Kouvelis V.N."/>
            <person name="Davenport K.W."/>
            <person name="Brettin T.S."/>
            <person name="Bruce D."/>
            <person name="Detter C."/>
            <person name="Han C.S."/>
            <person name="Nolan M."/>
            <person name="Tapia R."/>
            <person name="Damoulaki A."/>
            <person name="Kyrpides N.C."/>
            <person name="Typas M.A."/>
            <person name="Pappas K.M."/>
        </authorList>
    </citation>
    <scope>NUCLEOTIDE SEQUENCE [LARGE SCALE GENOMIC DNA]</scope>
    <source>
        <strain evidence="3">ATCC 29192 / DSM 22645 / JCM 10191 / CCUG 17912 / NBRC 13757 / NCIMB 11200 / NRRL B-4491 / Barker I</strain>
        <plasmid evidence="2">pZYMOP02</plasmid>
    </source>
</reference>
<feature type="compositionally biased region" description="Low complexity" evidence="1">
    <location>
        <begin position="465"/>
        <end position="476"/>
    </location>
</feature>
<dbReference type="KEGG" id="zmp:Zymop_2077"/>
<proteinExistence type="predicted"/>
<evidence type="ECO:0000313" key="3">
    <source>
        <dbReference type="Proteomes" id="UP000000491"/>
    </source>
</evidence>
<gene>
    <name evidence="2" type="ordered locus">Zymop_2077</name>
</gene>
<feature type="region of interest" description="Disordered" evidence="1">
    <location>
        <begin position="417"/>
        <end position="521"/>
    </location>
</feature>
<dbReference type="RefSeq" id="WP_013945659.1">
    <property type="nucleotide sequence ID" value="NC_015716.1"/>
</dbReference>
<protein>
    <recommendedName>
        <fullName evidence="4">Helix-turn-helix domain-containing protein</fullName>
    </recommendedName>
</protein>
<organism evidence="2 3">
    <name type="scientific">Zymomonas mobilis subsp. pomaceae (strain ATCC 29192 / DSM 22645 / JCM 10191 / CCUG 17912 / NBRC 13757 / NCIMB 11200 / NRRL B-4491 / Barker I)</name>
    <dbReference type="NCBI Taxonomy" id="579138"/>
    <lineage>
        <taxon>Bacteria</taxon>
        <taxon>Pseudomonadati</taxon>
        <taxon>Pseudomonadota</taxon>
        <taxon>Alphaproteobacteria</taxon>
        <taxon>Sphingomonadales</taxon>
        <taxon>Zymomonadaceae</taxon>
        <taxon>Zymomonas</taxon>
    </lineage>
</organism>
<dbReference type="Proteomes" id="UP000000491">
    <property type="component" value="Plasmid pZYMOP02"/>
</dbReference>
<evidence type="ECO:0000313" key="2">
    <source>
        <dbReference type="EMBL" id="AEI38652.1"/>
    </source>
</evidence>
<dbReference type="EMBL" id="CP002867">
    <property type="protein sequence ID" value="AEI38652.1"/>
    <property type="molecule type" value="Genomic_DNA"/>
</dbReference>
<dbReference type="AlphaFoldDB" id="F8EWK9"/>
<feature type="compositionally biased region" description="Polar residues" evidence="1">
    <location>
        <begin position="441"/>
        <end position="454"/>
    </location>
</feature>
<dbReference type="HOGENOM" id="CLU_035420_0_0_5"/>